<proteinExistence type="predicted"/>
<reference evidence="5 6" key="1">
    <citation type="submission" date="2015-02" db="EMBL/GenBank/DDBJ databases">
        <authorList>
            <person name="Ju K.-S."/>
            <person name="Doroghazi J.R."/>
            <person name="Metcalf W."/>
        </authorList>
    </citation>
    <scope>NUCLEOTIDE SEQUENCE [LARGE SCALE GENOMIC DNA]</scope>
    <source>
        <strain evidence="5 6">ATCC 31215</strain>
    </source>
</reference>
<dbReference type="EMBL" id="JZKH01000265">
    <property type="protein sequence ID" value="KJS57766.1"/>
    <property type="molecule type" value="Genomic_DNA"/>
</dbReference>
<feature type="non-terminal residue" evidence="5">
    <location>
        <position position="1"/>
    </location>
</feature>
<keyword evidence="6" id="KW-1185">Reference proteome</keyword>
<evidence type="ECO:0000259" key="4">
    <source>
        <dbReference type="SMART" id="SM00827"/>
    </source>
</evidence>
<dbReference type="InterPro" id="IPR016036">
    <property type="entry name" value="Malonyl_transacylase_ACP-bd"/>
</dbReference>
<dbReference type="Pfam" id="PF22621">
    <property type="entry name" value="CurL-like_PKS_C"/>
    <property type="match status" value="1"/>
</dbReference>
<dbReference type="GO" id="GO:0006633">
    <property type="term" value="P:fatty acid biosynthetic process"/>
    <property type="evidence" value="ECO:0007669"/>
    <property type="project" value="TreeGrafter"/>
</dbReference>
<name>A0A0F2T5Q3_STRR3</name>
<dbReference type="Proteomes" id="UP000033699">
    <property type="component" value="Unassembled WGS sequence"/>
</dbReference>
<organism evidence="5 6">
    <name type="scientific">Streptomyces rubellomurinus (strain ATCC 31215)</name>
    <dbReference type="NCBI Taxonomy" id="359131"/>
    <lineage>
        <taxon>Bacteria</taxon>
        <taxon>Bacillati</taxon>
        <taxon>Actinomycetota</taxon>
        <taxon>Actinomycetes</taxon>
        <taxon>Kitasatosporales</taxon>
        <taxon>Streptomycetaceae</taxon>
        <taxon>Streptomyces</taxon>
    </lineage>
</organism>
<protein>
    <recommendedName>
        <fullName evidence="4">Malonyl-CoA:ACP transacylase (MAT) domain-containing protein</fullName>
    </recommendedName>
</protein>
<evidence type="ECO:0000256" key="1">
    <source>
        <dbReference type="ARBA" id="ARBA00022679"/>
    </source>
</evidence>
<feature type="non-terminal residue" evidence="5">
    <location>
        <position position="308"/>
    </location>
</feature>
<evidence type="ECO:0000313" key="5">
    <source>
        <dbReference type="EMBL" id="KJS57766.1"/>
    </source>
</evidence>
<dbReference type="RefSeq" id="WP_045706016.1">
    <property type="nucleotide sequence ID" value="NZ_JZKH01000265.1"/>
</dbReference>
<keyword evidence="2" id="KW-0511">Multifunctional enzyme</keyword>
<dbReference type="OrthoDB" id="9778690at2"/>
<dbReference type="InterPro" id="IPR001227">
    <property type="entry name" value="Ac_transferase_dom_sf"/>
</dbReference>
<dbReference type="Pfam" id="PF00698">
    <property type="entry name" value="Acyl_transf_1"/>
    <property type="match status" value="1"/>
</dbReference>
<evidence type="ECO:0000256" key="3">
    <source>
        <dbReference type="ARBA" id="ARBA00023315"/>
    </source>
</evidence>
<dbReference type="GO" id="GO:0004312">
    <property type="term" value="F:fatty acid synthase activity"/>
    <property type="evidence" value="ECO:0007669"/>
    <property type="project" value="TreeGrafter"/>
</dbReference>
<dbReference type="InterPro" id="IPR016035">
    <property type="entry name" value="Acyl_Trfase/lysoPLipase"/>
</dbReference>
<accession>A0A0F2T5Q3</accession>
<gene>
    <name evidence="5" type="ORF">VM95_37710</name>
</gene>
<dbReference type="SUPFAM" id="SSF52151">
    <property type="entry name" value="FabD/lysophospholipase-like"/>
    <property type="match status" value="1"/>
</dbReference>
<dbReference type="Gene3D" id="3.30.70.3290">
    <property type="match status" value="1"/>
</dbReference>
<sequence length="308" mass="32391">AQAERLRSHLLAKPELSVADVAFSATTSRALLERRAVVVASGREELLERLSAVTAGAGAVGGKSAFLFTGQGSQRAGMGLELAGAFPVFERALSEVCGELDARLGRSVRELIAAGGEELNATEFTQAALFAVEVALFRLAESLGLRADYLVGHSVGEIAAAHVAGVLSLADAAELVVARGRLMGALPAGGAMVAVQATEAEVAESLAGFEGRLEIAAINAPTAIVVSGDADAAEEWLPRVEGRKTTRLRVSHAFHSPRMEPMLDEFRAVAQKLTYAKPQIPVVSNVTGALVEAFDAEYWVRHVRQAVR</sequence>
<dbReference type="InterPro" id="IPR050091">
    <property type="entry name" value="PKS_NRPS_Biosynth_Enz"/>
</dbReference>
<dbReference type="AlphaFoldDB" id="A0A0F2T5Q3"/>
<evidence type="ECO:0000313" key="6">
    <source>
        <dbReference type="Proteomes" id="UP000033699"/>
    </source>
</evidence>
<comment type="caution">
    <text evidence="5">The sequence shown here is derived from an EMBL/GenBank/DDBJ whole genome shotgun (WGS) entry which is preliminary data.</text>
</comment>
<dbReference type="SUPFAM" id="SSF55048">
    <property type="entry name" value="Probable ACP-binding domain of malonyl-CoA ACP transacylase"/>
    <property type="match status" value="1"/>
</dbReference>
<dbReference type="InterPro" id="IPR014043">
    <property type="entry name" value="Acyl_transferase_dom"/>
</dbReference>
<dbReference type="Gene3D" id="3.40.366.10">
    <property type="entry name" value="Malonyl-Coenzyme A Acyl Carrier Protein, domain 2"/>
    <property type="match status" value="1"/>
</dbReference>
<dbReference type="PANTHER" id="PTHR43775:SF51">
    <property type="entry name" value="INACTIVE PHENOLPHTHIOCEROL SYNTHESIS POLYKETIDE SYNTHASE TYPE I PKS1-RELATED"/>
    <property type="match status" value="1"/>
</dbReference>
<feature type="domain" description="Malonyl-CoA:ACP transacylase (MAT)" evidence="4">
    <location>
        <begin position="67"/>
        <end position="308"/>
    </location>
</feature>
<evidence type="ECO:0000256" key="2">
    <source>
        <dbReference type="ARBA" id="ARBA00023268"/>
    </source>
</evidence>
<dbReference type="SMART" id="SM00827">
    <property type="entry name" value="PKS_AT"/>
    <property type="match status" value="1"/>
</dbReference>
<dbReference type="PANTHER" id="PTHR43775">
    <property type="entry name" value="FATTY ACID SYNTHASE"/>
    <property type="match status" value="1"/>
</dbReference>
<keyword evidence="1" id="KW-0808">Transferase</keyword>
<keyword evidence="3" id="KW-0012">Acyltransferase</keyword>